<keyword evidence="5" id="KW-0689">Ribosomal protein</keyword>
<dbReference type="GO" id="GO:0016747">
    <property type="term" value="F:acyltransferase activity, transferring groups other than amino-acyl groups"/>
    <property type="evidence" value="ECO:0007669"/>
    <property type="project" value="InterPro"/>
</dbReference>
<dbReference type="SUPFAM" id="SSF55729">
    <property type="entry name" value="Acyl-CoA N-acyltransferases (Nat)"/>
    <property type="match status" value="1"/>
</dbReference>
<evidence type="ECO:0000313" key="7">
    <source>
        <dbReference type="Proteomes" id="UP000321726"/>
    </source>
</evidence>
<feature type="domain" description="N-acetyltransferase" evidence="3">
    <location>
        <begin position="3"/>
        <end position="149"/>
    </location>
</feature>
<dbReference type="Gene3D" id="3.40.630.30">
    <property type="match status" value="1"/>
</dbReference>
<dbReference type="RefSeq" id="WP_073434015.1">
    <property type="nucleotide sequence ID" value="NZ_BJXU01000123.1"/>
</dbReference>
<dbReference type="AlphaFoldDB" id="A0A1M7CIE0"/>
<keyword evidence="1" id="KW-0808">Transferase</keyword>
<dbReference type="Proteomes" id="UP000321726">
    <property type="component" value="Unassembled WGS sequence"/>
</dbReference>
<dbReference type="CDD" id="cd04301">
    <property type="entry name" value="NAT_SF"/>
    <property type="match status" value="1"/>
</dbReference>
<evidence type="ECO:0000256" key="2">
    <source>
        <dbReference type="ARBA" id="ARBA00023315"/>
    </source>
</evidence>
<dbReference type="InterPro" id="IPR050832">
    <property type="entry name" value="Bact_Acetyltransf"/>
</dbReference>
<dbReference type="OrthoDB" id="27442at2"/>
<evidence type="ECO:0000256" key="1">
    <source>
        <dbReference type="ARBA" id="ARBA00022679"/>
    </source>
</evidence>
<keyword evidence="5" id="KW-0687">Ribonucleoprotein</keyword>
<dbReference type="PROSITE" id="PS51186">
    <property type="entry name" value="GNAT"/>
    <property type="match status" value="1"/>
</dbReference>
<dbReference type="PANTHER" id="PTHR43877">
    <property type="entry name" value="AMINOALKYLPHOSPHONATE N-ACETYLTRANSFERASE-RELATED-RELATED"/>
    <property type="match status" value="1"/>
</dbReference>
<dbReference type="InterPro" id="IPR000182">
    <property type="entry name" value="GNAT_dom"/>
</dbReference>
<sequence>MSASIRPAQGSDLNALVDLEEQAFNGDRFSRRQLWHLIHRANARTLVVEAEGQLLGYGTLLLRRNSHNARLYSLGIAPAARGHGYGRQLLEALEGLCPDLGCRLLTLEVRADNRTALAMYRRSGFRLMSWVEDYYEDGCAAWRMRKVLAVEQLAG</sequence>
<evidence type="ECO:0000313" key="5">
    <source>
        <dbReference type="EMBL" id="SHL66985.1"/>
    </source>
</evidence>
<protein>
    <submittedName>
        <fullName evidence="5">Ribosomal protein S18 acetylase RimI</fullName>
    </submittedName>
</protein>
<dbReference type="PANTHER" id="PTHR43877:SF2">
    <property type="entry name" value="AMINOALKYLPHOSPHONATE N-ACETYLTRANSFERASE-RELATED"/>
    <property type="match status" value="1"/>
</dbReference>
<gene>
    <name evidence="4" type="ORF">HCU01_30090</name>
    <name evidence="5" type="ORF">SAMN05660971_01104</name>
</gene>
<proteinExistence type="predicted"/>
<reference evidence="4 7" key="2">
    <citation type="submission" date="2019-07" db="EMBL/GenBank/DDBJ databases">
        <title>Whole genome shotgun sequence of Halomonas cupida NBRC 102219.</title>
        <authorList>
            <person name="Hosoyama A."/>
            <person name="Uohara A."/>
            <person name="Ohji S."/>
            <person name="Ichikawa N."/>
        </authorList>
    </citation>
    <scope>NUCLEOTIDE SEQUENCE [LARGE SCALE GENOMIC DNA]</scope>
    <source>
        <strain evidence="4 7">NBRC 102219</strain>
    </source>
</reference>
<evidence type="ECO:0000313" key="6">
    <source>
        <dbReference type="Proteomes" id="UP000184123"/>
    </source>
</evidence>
<keyword evidence="7" id="KW-1185">Reference proteome</keyword>
<dbReference type="Pfam" id="PF00583">
    <property type="entry name" value="Acetyltransf_1"/>
    <property type="match status" value="1"/>
</dbReference>
<dbReference type="InterPro" id="IPR016181">
    <property type="entry name" value="Acyl_CoA_acyltransferase"/>
</dbReference>
<name>A0A1M7CIE0_9GAMM</name>
<dbReference type="GO" id="GO:0005840">
    <property type="term" value="C:ribosome"/>
    <property type="evidence" value="ECO:0007669"/>
    <property type="project" value="UniProtKB-KW"/>
</dbReference>
<evidence type="ECO:0000313" key="4">
    <source>
        <dbReference type="EMBL" id="GEN25060.1"/>
    </source>
</evidence>
<keyword evidence="2" id="KW-0012">Acyltransferase</keyword>
<evidence type="ECO:0000259" key="3">
    <source>
        <dbReference type="PROSITE" id="PS51186"/>
    </source>
</evidence>
<dbReference type="EMBL" id="BJXU01000123">
    <property type="protein sequence ID" value="GEN25060.1"/>
    <property type="molecule type" value="Genomic_DNA"/>
</dbReference>
<reference evidence="5 6" key="1">
    <citation type="submission" date="2016-11" db="EMBL/GenBank/DDBJ databases">
        <authorList>
            <person name="Jaros S."/>
            <person name="Januszkiewicz K."/>
            <person name="Wedrychowicz H."/>
        </authorList>
    </citation>
    <scope>NUCLEOTIDE SEQUENCE [LARGE SCALE GENOMIC DNA]</scope>
    <source>
        <strain evidence="5 6">DSM 4740</strain>
    </source>
</reference>
<organism evidence="5 6">
    <name type="scientific">Halomonas cupida</name>
    <dbReference type="NCBI Taxonomy" id="44933"/>
    <lineage>
        <taxon>Bacteria</taxon>
        <taxon>Pseudomonadati</taxon>
        <taxon>Pseudomonadota</taxon>
        <taxon>Gammaproteobacteria</taxon>
        <taxon>Oceanospirillales</taxon>
        <taxon>Halomonadaceae</taxon>
        <taxon>Halomonas</taxon>
    </lineage>
</organism>
<dbReference type="STRING" id="44933.SAMN05660971_01104"/>
<dbReference type="EMBL" id="FRCA01000002">
    <property type="protein sequence ID" value="SHL66985.1"/>
    <property type="molecule type" value="Genomic_DNA"/>
</dbReference>
<accession>A0A1M7CIE0</accession>
<dbReference type="Proteomes" id="UP000184123">
    <property type="component" value="Unassembled WGS sequence"/>
</dbReference>